<comment type="similarity">
    <text evidence="1">Belongs to the PPR family. P subfamily.</text>
</comment>
<dbReference type="InterPro" id="IPR011990">
    <property type="entry name" value="TPR-like_helical_dom_sf"/>
</dbReference>
<dbReference type="PANTHER" id="PTHR47936:SF1">
    <property type="entry name" value="PENTATRICOPEPTIDE REPEAT-CONTAINING PROTEIN GUN1, CHLOROPLASTIC"/>
    <property type="match status" value="1"/>
</dbReference>
<keyword evidence="5" id="KW-1185">Reference proteome</keyword>
<feature type="repeat" description="PPR" evidence="3">
    <location>
        <begin position="389"/>
        <end position="423"/>
    </location>
</feature>
<feature type="repeat" description="PPR" evidence="3">
    <location>
        <begin position="249"/>
        <end position="283"/>
    </location>
</feature>
<comment type="caution">
    <text evidence="4">The sequence shown here is derived from an EMBL/GenBank/DDBJ whole genome shotgun (WGS) entry which is preliminary data.</text>
</comment>
<feature type="repeat" description="PPR" evidence="3">
    <location>
        <begin position="424"/>
        <end position="458"/>
    </location>
</feature>
<evidence type="ECO:0000313" key="4">
    <source>
        <dbReference type="EMBL" id="KAJ8466893.1"/>
    </source>
</evidence>
<protein>
    <recommendedName>
        <fullName evidence="6">Pentacotripeptide-repeat region of PRORP domain-containing protein</fullName>
    </recommendedName>
</protein>
<dbReference type="AlphaFoldDB" id="A0AAV8QB73"/>
<name>A0AAV8QB73_ENSVE</name>
<feature type="repeat" description="PPR" evidence="3">
    <location>
        <begin position="354"/>
        <end position="388"/>
    </location>
</feature>
<dbReference type="Proteomes" id="UP001222027">
    <property type="component" value="Unassembled WGS sequence"/>
</dbReference>
<dbReference type="NCBIfam" id="TIGR00756">
    <property type="entry name" value="PPR"/>
    <property type="match status" value="7"/>
</dbReference>
<proteinExistence type="inferred from homology"/>
<dbReference type="Pfam" id="PF01535">
    <property type="entry name" value="PPR"/>
    <property type="match status" value="2"/>
</dbReference>
<dbReference type="GO" id="GO:0010019">
    <property type="term" value="P:chloroplast-nucleus signaling pathway"/>
    <property type="evidence" value="ECO:0007669"/>
    <property type="project" value="TreeGrafter"/>
</dbReference>
<organism evidence="4 5">
    <name type="scientific">Ensete ventricosum</name>
    <name type="common">Abyssinian banana</name>
    <name type="synonym">Musa ensete</name>
    <dbReference type="NCBI Taxonomy" id="4639"/>
    <lineage>
        <taxon>Eukaryota</taxon>
        <taxon>Viridiplantae</taxon>
        <taxon>Streptophyta</taxon>
        <taxon>Embryophyta</taxon>
        <taxon>Tracheophyta</taxon>
        <taxon>Spermatophyta</taxon>
        <taxon>Magnoliopsida</taxon>
        <taxon>Liliopsida</taxon>
        <taxon>Zingiberales</taxon>
        <taxon>Musaceae</taxon>
        <taxon>Ensete</taxon>
    </lineage>
</organism>
<dbReference type="EMBL" id="JAQQAF010000008">
    <property type="protein sequence ID" value="KAJ8466893.1"/>
    <property type="molecule type" value="Genomic_DNA"/>
</dbReference>
<dbReference type="Gene3D" id="1.25.40.10">
    <property type="entry name" value="Tetratricopeptide repeat domain"/>
    <property type="match status" value="3"/>
</dbReference>
<sequence length="481" mass="54904">MLPSSLRFLAKIPSLIIQIRGFGSPFPLSKPHPLPPPPILDSEAVLEAVCINLRRRDWKFLQQFSSYLVGPLVRRVILRCRSSPRLSLDFFNWALVQQRNDERSSLDLDTYSVLIHVLVSARMFDETLRIMRQLMQERHVAALELLDALARCRKRYGGSRDVYDAMVRGCTQIGATKDACLVMETLRARGVWVSLHAYNNLLSHLLMSSQDGGVAFWEMYKEMLALGNGCMQEAFRYYNQCREEKLVKDVVPYNSLINHLCKQGRVYEVKQLLGRMFVSCLAPDVVTYSTLIDRFFKDGKIDDALKVYDEMIEVGQRPNLITYNSIIHGFCEVECVDMARLAIEELRSSGMLLDVITYNTVVNGYLRSQRDEEALDLCKDMQQLGIAVNGVTCNIFMNYLCKFGYFEQAKGLLRIMLDGALIPDQITYTTIITAFSKSSQANEIIELHDNMVLRGVSPDEYTYNTIVSCLIQGKAHSKYQI</sequence>
<accession>A0AAV8QB73</accession>
<dbReference type="GO" id="GO:0009507">
    <property type="term" value="C:chloroplast"/>
    <property type="evidence" value="ECO:0007669"/>
    <property type="project" value="TreeGrafter"/>
</dbReference>
<evidence type="ECO:0000313" key="5">
    <source>
        <dbReference type="Proteomes" id="UP001222027"/>
    </source>
</evidence>
<feature type="repeat" description="PPR" evidence="3">
    <location>
        <begin position="107"/>
        <end position="141"/>
    </location>
</feature>
<keyword evidence="2" id="KW-0677">Repeat</keyword>
<feature type="repeat" description="PPR" evidence="3">
    <location>
        <begin position="284"/>
        <end position="318"/>
    </location>
</feature>
<dbReference type="GO" id="GO:0031930">
    <property type="term" value="P:mitochondria-nucleus signaling pathway"/>
    <property type="evidence" value="ECO:0007669"/>
    <property type="project" value="TreeGrafter"/>
</dbReference>
<gene>
    <name evidence="4" type="ORF">OPV22_029445</name>
</gene>
<reference evidence="4 5" key="1">
    <citation type="submission" date="2022-12" db="EMBL/GenBank/DDBJ databases">
        <title>Chromosome-scale assembly of the Ensete ventricosum genome.</title>
        <authorList>
            <person name="Dussert Y."/>
            <person name="Stocks J."/>
            <person name="Wendawek A."/>
            <person name="Woldeyes F."/>
            <person name="Nichols R.A."/>
            <person name="Borrell J.S."/>
        </authorList>
    </citation>
    <scope>NUCLEOTIDE SEQUENCE [LARGE SCALE GENOMIC DNA]</scope>
    <source>
        <strain evidence="5">cv. Maze</strain>
        <tissue evidence="4">Seeds</tissue>
    </source>
</reference>
<dbReference type="Pfam" id="PF13041">
    <property type="entry name" value="PPR_2"/>
    <property type="match status" value="3"/>
</dbReference>
<evidence type="ECO:0008006" key="6">
    <source>
        <dbReference type="Google" id="ProtNLM"/>
    </source>
</evidence>
<dbReference type="PANTHER" id="PTHR47936">
    <property type="entry name" value="PPR_LONG DOMAIN-CONTAINING PROTEIN"/>
    <property type="match status" value="1"/>
</dbReference>
<evidence type="ECO:0000256" key="3">
    <source>
        <dbReference type="PROSITE-ProRule" id="PRU00708"/>
    </source>
</evidence>
<dbReference type="InterPro" id="IPR002885">
    <property type="entry name" value="PPR_rpt"/>
</dbReference>
<evidence type="ECO:0000256" key="1">
    <source>
        <dbReference type="ARBA" id="ARBA00007626"/>
    </source>
</evidence>
<dbReference type="PROSITE" id="PS51375">
    <property type="entry name" value="PPR"/>
    <property type="match status" value="7"/>
</dbReference>
<feature type="repeat" description="PPR" evidence="3">
    <location>
        <begin position="319"/>
        <end position="353"/>
    </location>
</feature>
<evidence type="ECO:0000256" key="2">
    <source>
        <dbReference type="ARBA" id="ARBA00022737"/>
    </source>
</evidence>